<proteinExistence type="inferred from homology"/>
<dbReference type="PANTHER" id="PTHR43297:SF2">
    <property type="entry name" value="DIPEPTIDE TRANSPORT ATP-BINDING PROTEIN DPPD"/>
    <property type="match status" value="1"/>
</dbReference>
<dbReference type="RefSeq" id="WP_094799808.1">
    <property type="nucleotide sequence ID" value="NZ_NEVP01000006.1"/>
</dbReference>
<sequence length="563" mass="59583">MSILHIDGLRVDFTAPSGEVQPAVRGVDLAIESGEVLALVGESGSGKSVTAAAVLGLLPERGVSVSGSVRFEGESLLGRSEAGYNQVRGQGIGIIFQNSLASLDPSFRIGDQLYESLRFRQGLRGKAARAAASGWLERVRIRDVDRVLQAYPHELSGGMRQRVMIALAMLGRPRLLIADEPTTALDPTIQKAILELLADINAREGVSILLITHDFGVVAALADRVAVMRAGEIVESGSTASVLSAPVHPYTERLVRSVPGRVSRVQASATAAADGTSSSPLVSLEQVSRHYTVGRRWFGAAQTVQALAPVDLSIRRGEILGLIGESGSGKSTLARVAARLIEPSGGTVRVAGQDVTALHGAALAPLRRQVQVVFQDGGASLNPRRTVGAQLIAPLLRLGAASSVAQARGLAVDALERVGLGAQHLQRYPHEFSGGQRQRIGIARALAPRPAFVILDEPTSALDVSIQAQVLDLLRELRQALSLTYLFIGHDLAVIESLCDRIAVMEQGHIVEVFDRDALRDPGRHPATRRLLDAVLPVSGATRLGAAAHRTPSLSTLPERAAA</sequence>
<dbReference type="CDD" id="cd03257">
    <property type="entry name" value="ABC_NikE_OppD_transporters"/>
    <property type="match status" value="2"/>
</dbReference>
<feature type="domain" description="ABC transporter" evidence="8">
    <location>
        <begin position="9"/>
        <end position="255"/>
    </location>
</feature>
<organism evidence="9 10">
    <name type="scientific">Bordetella genomosp. 5</name>
    <dbReference type="NCBI Taxonomy" id="1395608"/>
    <lineage>
        <taxon>Bacteria</taxon>
        <taxon>Pseudomonadati</taxon>
        <taxon>Pseudomonadota</taxon>
        <taxon>Betaproteobacteria</taxon>
        <taxon>Burkholderiales</taxon>
        <taxon>Alcaligenaceae</taxon>
        <taxon>Bordetella</taxon>
    </lineage>
</organism>
<keyword evidence="3" id="KW-0813">Transport</keyword>
<dbReference type="GO" id="GO:0015833">
    <property type="term" value="P:peptide transport"/>
    <property type="evidence" value="ECO:0007669"/>
    <property type="project" value="InterPro"/>
</dbReference>
<keyword evidence="5" id="KW-0547">Nucleotide-binding</keyword>
<dbReference type="PROSITE" id="PS50893">
    <property type="entry name" value="ABC_TRANSPORTER_2"/>
    <property type="match status" value="2"/>
</dbReference>
<dbReference type="InterPro" id="IPR003439">
    <property type="entry name" value="ABC_transporter-like_ATP-bd"/>
</dbReference>
<dbReference type="OrthoDB" id="9802772at2"/>
<dbReference type="InterPro" id="IPR017871">
    <property type="entry name" value="ABC_transporter-like_CS"/>
</dbReference>
<evidence type="ECO:0000313" key="10">
    <source>
        <dbReference type="Proteomes" id="UP000216913"/>
    </source>
</evidence>
<feature type="domain" description="ABC transporter" evidence="8">
    <location>
        <begin position="282"/>
        <end position="532"/>
    </location>
</feature>
<evidence type="ECO:0000256" key="4">
    <source>
        <dbReference type="ARBA" id="ARBA00022475"/>
    </source>
</evidence>
<dbReference type="PROSITE" id="PS00211">
    <property type="entry name" value="ABC_TRANSPORTER_1"/>
    <property type="match status" value="2"/>
</dbReference>
<name>A0A261TQC2_9BORD</name>
<evidence type="ECO:0000256" key="2">
    <source>
        <dbReference type="ARBA" id="ARBA00005417"/>
    </source>
</evidence>
<dbReference type="InterPro" id="IPR013563">
    <property type="entry name" value="Oligopep_ABC_C"/>
</dbReference>
<accession>A0A261TQC2</accession>
<dbReference type="InterPro" id="IPR027417">
    <property type="entry name" value="P-loop_NTPase"/>
</dbReference>
<evidence type="ECO:0000256" key="1">
    <source>
        <dbReference type="ARBA" id="ARBA00004417"/>
    </source>
</evidence>
<dbReference type="GO" id="GO:0005886">
    <property type="term" value="C:plasma membrane"/>
    <property type="evidence" value="ECO:0007669"/>
    <property type="project" value="UniProtKB-SubCell"/>
</dbReference>
<dbReference type="SUPFAM" id="SSF52540">
    <property type="entry name" value="P-loop containing nucleoside triphosphate hydrolases"/>
    <property type="match status" value="2"/>
</dbReference>
<protein>
    <recommendedName>
        <fullName evidence="8">ABC transporter domain-containing protein</fullName>
    </recommendedName>
</protein>
<dbReference type="NCBIfam" id="NF008453">
    <property type="entry name" value="PRK11308.1"/>
    <property type="match status" value="2"/>
</dbReference>
<dbReference type="GO" id="GO:0005524">
    <property type="term" value="F:ATP binding"/>
    <property type="evidence" value="ECO:0007669"/>
    <property type="project" value="UniProtKB-KW"/>
</dbReference>
<dbReference type="Pfam" id="PF08352">
    <property type="entry name" value="oligo_HPY"/>
    <property type="match status" value="1"/>
</dbReference>
<gene>
    <name evidence="9" type="ORF">CAL25_10035</name>
</gene>
<evidence type="ECO:0000259" key="8">
    <source>
        <dbReference type="PROSITE" id="PS50893"/>
    </source>
</evidence>
<dbReference type="Proteomes" id="UP000216913">
    <property type="component" value="Unassembled WGS sequence"/>
</dbReference>
<evidence type="ECO:0000313" key="9">
    <source>
        <dbReference type="EMBL" id="OZI51854.1"/>
    </source>
</evidence>
<comment type="subcellular location">
    <subcellularLocation>
        <location evidence="1">Cell inner membrane</location>
        <topology evidence="1">Peripheral membrane protein</topology>
    </subcellularLocation>
</comment>
<dbReference type="Pfam" id="PF00005">
    <property type="entry name" value="ABC_tran"/>
    <property type="match status" value="2"/>
</dbReference>
<reference evidence="9 10" key="1">
    <citation type="submission" date="2017-05" db="EMBL/GenBank/DDBJ databases">
        <title>Complete and WGS of Bordetella genogroups.</title>
        <authorList>
            <person name="Spilker T."/>
            <person name="LiPuma J."/>
        </authorList>
    </citation>
    <scope>NUCLEOTIDE SEQUENCE [LARGE SCALE GENOMIC DNA]</scope>
    <source>
        <strain evidence="9 10">AU10456</strain>
    </source>
</reference>
<dbReference type="NCBIfam" id="NF007739">
    <property type="entry name" value="PRK10419.1"/>
    <property type="match status" value="2"/>
</dbReference>
<keyword evidence="7" id="KW-0472">Membrane</keyword>
<keyword evidence="4" id="KW-1003">Cell membrane</keyword>
<dbReference type="Gene3D" id="3.40.50.300">
    <property type="entry name" value="P-loop containing nucleotide triphosphate hydrolases"/>
    <property type="match status" value="2"/>
</dbReference>
<dbReference type="GO" id="GO:0016887">
    <property type="term" value="F:ATP hydrolysis activity"/>
    <property type="evidence" value="ECO:0007669"/>
    <property type="project" value="InterPro"/>
</dbReference>
<keyword evidence="6" id="KW-0067">ATP-binding</keyword>
<dbReference type="InterPro" id="IPR050388">
    <property type="entry name" value="ABC_Ni/Peptide_Import"/>
</dbReference>
<evidence type="ECO:0000256" key="3">
    <source>
        <dbReference type="ARBA" id="ARBA00022448"/>
    </source>
</evidence>
<dbReference type="AlphaFoldDB" id="A0A261TQC2"/>
<comment type="similarity">
    <text evidence="2">Belongs to the ABC transporter superfamily.</text>
</comment>
<evidence type="ECO:0000256" key="6">
    <source>
        <dbReference type="ARBA" id="ARBA00022840"/>
    </source>
</evidence>
<dbReference type="PANTHER" id="PTHR43297">
    <property type="entry name" value="OLIGOPEPTIDE TRANSPORT ATP-BINDING PROTEIN APPD"/>
    <property type="match status" value="1"/>
</dbReference>
<evidence type="ECO:0000256" key="7">
    <source>
        <dbReference type="ARBA" id="ARBA00023136"/>
    </source>
</evidence>
<evidence type="ECO:0000256" key="5">
    <source>
        <dbReference type="ARBA" id="ARBA00022741"/>
    </source>
</evidence>
<dbReference type="FunFam" id="3.40.50.300:FF:000016">
    <property type="entry name" value="Oligopeptide ABC transporter ATP-binding component"/>
    <property type="match status" value="1"/>
</dbReference>
<keyword evidence="10" id="KW-1185">Reference proteome</keyword>
<dbReference type="EMBL" id="NEVP01000006">
    <property type="protein sequence ID" value="OZI51854.1"/>
    <property type="molecule type" value="Genomic_DNA"/>
</dbReference>
<comment type="caution">
    <text evidence="9">The sequence shown here is derived from an EMBL/GenBank/DDBJ whole genome shotgun (WGS) entry which is preliminary data.</text>
</comment>
<dbReference type="SMART" id="SM00382">
    <property type="entry name" value="AAA"/>
    <property type="match status" value="2"/>
</dbReference>
<dbReference type="GO" id="GO:0055085">
    <property type="term" value="P:transmembrane transport"/>
    <property type="evidence" value="ECO:0007669"/>
    <property type="project" value="UniProtKB-ARBA"/>
</dbReference>
<dbReference type="InterPro" id="IPR003593">
    <property type="entry name" value="AAA+_ATPase"/>
</dbReference>